<protein>
    <submittedName>
        <fullName evidence="14">Beta-ketoacyl synthase N-terminal-like domain-containing protein</fullName>
    </submittedName>
</protein>
<keyword evidence="6 11" id="KW-0808">Transferase</keyword>
<evidence type="ECO:0000256" key="3">
    <source>
        <dbReference type="ARBA" id="ARBA00022450"/>
    </source>
</evidence>
<dbReference type="SMART" id="SM00563">
    <property type="entry name" value="PlsC"/>
    <property type="match status" value="1"/>
</dbReference>
<dbReference type="SMART" id="SM00825">
    <property type="entry name" value="PKS_KS"/>
    <property type="match status" value="1"/>
</dbReference>
<dbReference type="Gene3D" id="3.30.70.3290">
    <property type="match status" value="1"/>
</dbReference>
<dbReference type="InterPro" id="IPR052568">
    <property type="entry name" value="PKS-FAS_Synthase"/>
</dbReference>
<dbReference type="Gene3D" id="3.40.47.10">
    <property type="match status" value="2"/>
</dbReference>
<dbReference type="SUPFAM" id="SSF52151">
    <property type="entry name" value="FabD/lysophospholipase-like"/>
    <property type="match status" value="1"/>
</dbReference>
<keyword evidence="3" id="KW-0596">Phosphopantetheine</keyword>
<dbReference type="InterPro" id="IPR010083">
    <property type="entry name" value="FabA"/>
</dbReference>
<dbReference type="Pfam" id="PF07977">
    <property type="entry name" value="FabA"/>
    <property type="match status" value="2"/>
</dbReference>
<dbReference type="GO" id="GO:0005737">
    <property type="term" value="C:cytoplasm"/>
    <property type="evidence" value="ECO:0007669"/>
    <property type="project" value="InterPro"/>
</dbReference>
<dbReference type="PANTHER" id="PTHR43074:SF1">
    <property type="entry name" value="BETA-KETOACYL SYNTHASE FAMILY PROTEIN-RELATED"/>
    <property type="match status" value="1"/>
</dbReference>
<accession>A0AAW7X398</accession>
<dbReference type="InterPro" id="IPR016039">
    <property type="entry name" value="Thiolase-like"/>
</dbReference>
<evidence type="ECO:0000256" key="4">
    <source>
        <dbReference type="ARBA" id="ARBA00022516"/>
    </source>
</evidence>
<dbReference type="InterPro" id="IPR013114">
    <property type="entry name" value="FabA_FabZ"/>
</dbReference>
<organism evidence="14 15">
    <name type="scientific">Saccharophagus degradans</name>
    <dbReference type="NCBI Taxonomy" id="86304"/>
    <lineage>
        <taxon>Bacteria</taxon>
        <taxon>Pseudomonadati</taxon>
        <taxon>Pseudomonadota</taxon>
        <taxon>Gammaproteobacteria</taxon>
        <taxon>Cellvibrionales</taxon>
        <taxon>Cellvibrionaceae</taxon>
        <taxon>Saccharophagus</taxon>
    </lineage>
</organism>
<dbReference type="GO" id="GO:0019171">
    <property type="term" value="F:(3R)-hydroxyacyl-[acyl-carrier-protein] dehydratase activity"/>
    <property type="evidence" value="ECO:0007669"/>
    <property type="project" value="InterPro"/>
</dbReference>
<dbReference type="InterPro" id="IPR020841">
    <property type="entry name" value="PKS_Beta-ketoAc_synthase_dom"/>
</dbReference>
<evidence type="ECO:0000313" key="14">
    <source>
        <dbReference type="EMBL" id="MDO6422265.1"/>
    </source>
</evidence>
<dbReference type="InterPro" id="IPR014043">
    <property type="entry name" value="Acyl_transferase_dom"/>
</dbReference>
<dbReference type="GO" id="GO:0004315">
    <property type="term" value="F:3-oxoacyl-[acyl-carrier-protein] synthase activity"/>
    <property type="evidence" value="ECO:0007669"/>
    <property type="project" value="InterPro"/>
</dbReference>
<proteinExistence type="inferred from homology"/>
<dbReference type="Gene3D" id="3.40.366.10">
    <property type="entry name" value="Malonyl-Coenzyme A Acyl Carrier Protein, domain 2"/>
    <property type="match status" value="1"/>
</dbReference>
<feature type="domain" description="Ketosynthase family 3 (KS3)" evidence="13">
    <location>
        <begin position="6"/>
        <end position="446"/>
    </location>
</feature>
<evidence type="ECO:0000256" key="11">
    <source>
        <dbReference type="RuleBase" id="RU003694"/>
    </source>
</evidence>
<keyword evidence="5" id="KW-0597">Phosphoprotein</keyword>
<keyword evidence="10" id="KW-0456">Lyase</keyword>
<dbReference type="Gene3D" id="3.10.129.10">
    <property type="entry name" value="Hotdog Thioesterase"/>
    <property type="match status" value="4"/>
</dbReference>
<evidence type="ECO:0000256" key="5">
    <source>
        <dbReference type="ARBA" id="ARBA00022553"/>
    </source>
</evidence>
<keyword evidence="4" id="KW-0444">Lipid biosynthesis</keyword>
<evidence type="ECO:0000313" key="15">
    <source>
        <dbReference type="Proteomes" id="UP001169760"/>
    </source>
</evidence>
<dbReference type="InterPro" id="IPR001227">
    <property type="entry name" value="Ac_transferase_dom_sf"/>
</dbReference>
<dbReference type="RefSeq" id="WP_303492165.1">
    <property type="nucleotide sequence ID" value="NZ_JAUOPB010000004.1"/>
</dbReference>
<dbReference type="Pfam" id="PF00109">
    <property type="entry name" value="ketoacyl-synt"/>
    <property type="match status" value="2"/>
</dbReference>
<keyword evidence="9" id="KW-0275">Fatty acid biosynthesis</keyword>
<evidence type="ECO:0000259" key="13">
    <source>
        <dbReference type="PROSITE" id="PS52004"/>
    </source>
</evidence>
<dbReference type="CDD" id="cd01287">
    <property type="entry name" value="FabA"/>
    <property type="match status" value="2"/>
</dbReference>
<dbReference type="SUPFAM" id="SSF53901">
    <property type="entry name" value="Thiolase-like"/>
    <property type="match status" value="2"/>
</dbReference>
<evidence type="ECO:0000256" key="2">
    <source>
        <dbReference type="ARBA" id="ARBA00006714"/>
    </source>
</evidence>
<dbReference type="InterPro" id="IPR042104">
    <property type="entry name" value="PKS_dehydratase_sf"/>
</dbReference>
<sequence>MAYNHFEPIAIVGEGCILPSVNSVEDLWRVTSAGLDLTSNASINHWGVDPQRVVGEQAQITSPGDAAWSARGGFVDDAIALSNFDSLNLSSENLQQTSRGVQWCIAAVRQAMASAAISPEKKARADWGVILGNLSYAPRETNDLFAQHWLAKQPEYAALHKKLFNRQPDYSQRFSSSAPSHIVAQAIGAAGPTFCLDAACASSLYAIKLACDYLHSGRATTMFTGAVNHADSLYLNVGFSALKALSKNGISRPFDSRADGLVPAEGAAIVILKTLREARKDGDTIRGVIRSIGLSNDGRTGGLLSPSRAGQIRAYENAYKHCDIKPNKVSYIECHATGTPTGDSVELESINTFFSTNTGLVISSLKSNFGHLITAAGAAGLIRVLQNMKQSTSVASIHCEQPIAGLHSGPARLVQKNEHWANGDNCIAGINAFGFGGNNAHMVVQHQINNKLWLVPKSIDTSTSSPQSKTNSTVLESDPLVVCGVSLRTARVESKLDFVKKWSREKYGLNSANIGSDVKNKRINKLDIDLAQLGFPPSDLDDTSAQQLLIMTLIREALGELPAYDAKHTGVYVGMGVDMNSCRFTMRTRLAHWLGELASIEGRVDEHWLPETRNSITRPINAVSVIGTMPNIPANRSNLQLDLQGPSFTVSAEEDSGSYALDIAKVALLKNEIDVAVVGAVDISSEEIHRQAVALRDQQANPKEDSASAQLPVEQQVDGGVVLLLQRKSTALKAGNPIYYELPLDETQNYANERTAELSIAKNDWLNTWSSILGVPHTATSLMGLAAESVLTHYLLARGQSETGAGAEAETKAEKKAEQESFLPILHKEKLAFFQGATLQELINNVQAAQPAELGCLQANQPWRLVIVLASPNHFTELQKNAAEALGRFSTVSKAPVGVINLAKNIYLSCEKLAGDVGFVFTGAASAYPGMGNALCSIFPTAVEQTLRKHPVFASCLPWLQAEAKQVEGPFDVLQGCSLLSQIHACITQNILGVKPQAMLGVSSGETNSMFAADVWRDMGALFDDIDRSGMYTQWIAGDLDCARKYYNNPTICNWLMLRVVAPVEKVKALLREHKDITLTMINSNNDCVVAGEASCVNAIKAALNSFARAVVPMGHDIVAHHPALSTWQDTWYQIHNRETFIDESRGRLPRFYSNAFAASYSLSQQKIAQALTQQAVAPVDFRPVVEAAYSDGVSIFIEHGPRHTSSQWIAEQLGERPHLAVHLDRSGAGALPFFEAVAQLWCAGVELNQTLLAGLAHSGSAKAPSYSKSLPVHLPAIVFPSLEKFTSAGSDKTTVSSSKQLQIRATQPYWQDTKMAPAPLLPDAITSIGVSKPQQGLKDNIKGDSHTVQLKQILAAFPQPDYSGKNSRLPFSLPVALPVQLPIQLPLSSTAEAIAPLPRAIDLSEDKNENKNRAVQAPMHSGTAAQSVDQTQHSAAIRALKSLHTQLSENHNQYLAFQNKAAEVLLQAKLSASVAQGNAHVGEQRSVQNSFKSPIKSQIKISEQKRSNASSAIHAKPASITPLTNEPAQRKQSDVAATSSGYKKITSEFPGPKYNRAQLEELAGGIISNIFGPLFKQQDNYARQVRMPQPPLLLADRVLGIDATPGAMESRGSIWTETDVTSKDWYVHHGHMPAGIMIEAGQADLLLISWMGADFENKGERVYRLLGCELTYRDKLPAVGDTIRYDIHLDGYAKQGDVRLFFFHYNCEINGHTHLEVRRGQAGFFTYEELAGSAGVIWDAEKEKANTALNLADGPCHTTKTAFTRADIDAYTQGDLVSCFGDSFYRANCHQRTPTIVGGDLLMFDEVLELNHRGGPWQRGYLKAQLNVKPDHWFFDGHFKNDPCAPGTLMLEGGVQVISFYLASMGFTLARDGWRFEPIKDETFNLICRSQLIPGGKKLVYEIYVHGVEATPKPQIRVDLMCTVDGRKAFLGQGVGVELVPGWPCESREHVIEHADPVNQADSSVAVEQEFKFDEDSMVACAWGKPSDAFGPHYKQFDGPRRGPRLPGYPYHFISKVKSVDIAPRQLKAGGKAVMEYLIPNDAWYFSENSQATMPFPVLLEAALQPCGWLATYMGGGFGGDTEAFFRNLDGTATQYREIVAEDTCLLTEVESTSVSAMAGMIILGFNVRCYIQAELVYQMETVFGFFPEAALAQQAGLSTTEQELCALNSAEHNAYNLRHRPVDYFNGQLRLPGPMLCLIDRITGVWPDGGQPKLGRVRSQMSVNTNAWFFKSHFYGDPVQPGSLGLEMMLQTLQCYAISQNLGEQFVKPRFETLASNIAHSWSYRGQVLPHNKIVECDLEVQQCEHESGRIVITADASLWVDKQKIYQAKNISLAVIDESKAAKLLMPPERIFDSQSQHWINDHCPTFTVPALPFMVLANTMVEDAAKRLPGRKMTGLENVRVNSWVSFNNPKQTLHSWGVAHTAHRVAMELTQWDEPTSRYKKIAHGDVLFDEQYPFPVKLLPPLPSTDPVLLAGNPYADKGGWLFHGSAFQAVSNVVITAKGASGKIDIKAIGVPAGKLHPGVLDASLHIVPHHMLDMWFPTVEQGSAAYPLLLKRATFFSDTPKSGELLVEARPVGLDDVLKLPTIKIQITTVAGVLWAEFILVEAVLPKGPLGELSSEAQLQFFVAKQPVPGARLSTINENSASLALEVVNQCNWLPGTLESIYHCNANIMRRTGLTLTEVILAKEYLAAQWNIHPAQVDLAMQGELLVGLDKSDCLSMQQLTIACTGATPNETTYNVTAYNVTSKYAQANAGLLFIRNYWRASISANGGLVEDIFMAIAHRFTGTIKNNNICSGKLIQAQTDSKPKGVLYLANHQVGVESVLFAIAMSALNGLPVSALAKKEHAHSWIGNMLTALAPFNAKNLLTLIDRENPTAVLQAMGKAMQAVAMGEHSLLVHIAGTRSLAAREAQTTISSSLIDAAIKAGVDIVPVLFHGGLSIEPAKQRLEFPLGMAKQDWTLGRAIPAHILANLNSAEQKQYVLNALNGLDDILVNEQPNKPQVEFEKQVASISNCTHEQAVIYQCLQNSPFALSNHGQALMAAVNGQRAWNLESEQDRALKNVADVVLGRS</sequence>
<dbReference type="InterPro" id="IPR016035">
    <property type="entry name" value="Acyl_Trfase/lysoPLipase"/>
</dbReference>
<comment type="caution">
    <text evidence="14">The sequence shown here is derived from an EMBL/GenBank/DDBJ whole genome shotgun (WGS) entry which is preliminary data.</text>
</comment>
<dbReference type="InterPro" id="IPR014030">
    <property type="entry name" value="Ketoacyl_synth_N"/>
</dbReference>
<dbReference type="InterPro" id="IPR014031">
    <property type="entry name" value="Ketoacyl_synth_C"/>
</dbReference>
<dbReference type="InterPro" id="IPR002123">
    <property type="entry name" value="Plipid/glycerol_acylTrfase"/>
</dbReference>
<dbReference type="CDD" id="cd00833">
    <property type="entry name" value="PKS"/>
    <property type="match status" value="1"/>
</dbReference>
<comment type="similarity">
    <text evidence="11">Belongs to the thiolase-like superfamily. Beta-ketoacyl-ACP synthases family.</text>
</comment>
<dbReference type="PROSITE" id="PS52004">
    <property type="entry name" value="KS3_2"/>
    <property type="match status" value="1"/>
</dbReference>
<name>A0AAW7X398_9GAMM</name>
<dbReference type="EMBL" id="JAUOPB010000004">
    <property type="protein sequence ID" value="MDO6422265.1"/>
    <property type="molecule type" value="Genomic_DNA"/>
</dbReference>
<dbReference type="Gene3D" id="3.10.129.110">
    <property type="entry name" value="Polyketide synthase dehydratase"/>
    <property type="match status" value="1"/>
</dbReference>
<evidence type="ECO:0000256" key="1">
    <source>
        <dbReference type="ARBA" id="ARBA00005194"/>
    </source>
</evidence>
<comment type="pathway">
    <text evidence="1">Lipid metabolism; fatty acid biosynthesis.</text>
</comment>
<evidence type="ECO:0000256" key="12">
    <source>
        <dbReference type="SAM" id="MobiDB-lite"/>
    </source>
</evidence>
<evidence type="ECO:0000256" key="7">
    <source>
        <dbReference type="ARBA" id="ARBA00022832"/>
    </source>
</evidence>
<feature type="region of interest" description="Disordered" evidence="12">
    <location>
        <begin position="1504"/>
        <end position="1541"/>
    </location>
</feature>
<evidence type="ECO:0000256" key="6">
    <source>
        <dbReference type="ARBA" id="ARBA00022679"/>
    </source>
</evidence>
<dbReference type="InterPro" id="IPR029069">
    <property type="entry name" value="HotDog_dom_sf"/>
</dbReference>
<gene>
    <name evidence="14" type="ORF">Q4521_07250</name>
</gene>
<keyword evidence="8" id="KW-0443">Lipid metabolism</keyword>
<dbReference type="PROSITE" id="PS00606">
    <property type="entry name" value="KS3_1"/>
    <property type="match status" value="1"/>
</dbReference>
<evidence type="ECO:0000256" key="9">
    <source>
        <dbReference type="ARBA" id="ARBA00023160"/>
    </source>
</evidence>
<dbReference type="Pfam" id="PF02801">
    <property type="entry name" value="Ketoacyl-synt_C"/>
    <property type="match status" value="1"/>
</dbReference>
<dbReference type="Proteomes" id="UP001169760">
    <property type="component" value="Unassembled WGS sequence"/>
</dbReference>
<dbReference type="SUPFAM" id="SSF54637">
    <property type="entry name" value="Thioesterase/thiol ester dehydrase-isomerase"/>
    <property type="match status" value="4"/>
</dbReference>
<dbReference type="PANTHER" id="PTHR43074">
    <property type="entry name" value="OMEGA-3 POLYUNSATURATED FATTY ACID SYNTHASE PFAB-RELATED"/>
    <property type="match status" value="1"/>
</dbReference>
<reference evidence="14" key="1">
    <citation type="submission" date="2023-07" db="EMBL/GenBank/DDBJ databases">
        <title>Genome content predicts the carbon catabolic preferences of heterotrophic bacteria.</title>
        <authorList>
            <person name="Gralka M."/>
        </authorList>
    </citation>
    <scope>NUCLEOTIDE SEQUENCE</scope>
    <source>
        <strain evidence="14">I3M17_2</strain>
    </source>
</reference>
<dbReference type="InterPro" id="IPR018201">
    <property type="entry name" value="Ketoacyl_synth_AS"/>
</dbReference>
<evidence type="ECO:0000256" key="10">
    <source>
        <dbReference type="ARBA" id="ARBA00023239"/>
    </source>
</evidence>
<comment type="similarity">
    <text evidence="2">Belongs to the thioester dehydratase family. FabA subfamily.</text>
</comment>
<dbReference type="SMART" id="SM00827">
    <property type="entry name" value="PKS_AT"/>
    <property type="match status" value="1"/>
</dbReference>
<evidence type="ECO:0000256" key="8">
    <source>
        <dbReference type="ARBA" id="ARBA00023098"/>
    </source>
</evidence>
<dbReference type="GO" id="GO:0006633">
    <property type="term" value="P:fatty acid biosynthetic process"/>
    <property type="evidence" value="ECO:0007669"/>
    <property type="project" value="UniProtKB-KW"/>
</dbReference>
<keyword evidence="7" id="KW-0276">Fatty acid metabolism</keyword>